<feature type="binding site" evidence="14">
    <location>
        <position position="173"/>
    </location>
    <ligand>
        <name>Zn(2+)</name>
        <dbReference type="ChEBI" id="CHEBI:29105"/>
        <note>catalytic</note>
    </ligand>
</feature>
<evidence type="ECO:0000256" key="14">
    <source>
        <dbReference type="PROSITE-ProRule" id="PRU01211"/>
    </source>
</evidence>
<dbReference type="InterPro" id="IPR001506">
    <property type="entry name" value="Peptidase_M12A"/>
</dbReference>
<feature type="domain" description="CUB" evidence="16">
    <location>
        <begin position="310"/>
        <end position="414"/>
    </location>
</feature>
<sequence length="485" mass="55534">MSEKVPLTPKRRSNFPSQPIKYRIVDHTEYAANKKILNEVFESDMVLTRDQMLDVIEDFKTRINGTSHRRRRRKAIVGNNLRWINRTIPYEFKDKDNKWQELIRNGIQKWEAETCLRFKTKGLEKDYIEFLKGGGCYSSVGRIGGRQYTSIGFGCEGVGIVAHELGHAIGFWHEQSRPDRDKYININEDHIYRGTKGNFEKRKDIEGLKDVPYDFGSIMHYGPQAFTDDYKYTTIETKDHRYQHTIGQRQDLSFTDIKQANLLYCNDICKNQISCQYGGYPNPHDCTKCKCPAGLAGVLCESLPISTFGCGGELFATAVWQTLTNTIEGECFWRINAPTNQRIHFEVLEANFECDSSCAENYLEIKHTDNFQRTGFRQCCNAAPGPIISQQNQVLVFSRSSKPSANFTIRYIIDSENLPPPPLAAWRGGGFTSLFGGETGIDNTFETYIIKELPKALKNDRPADRKPLDTLQTLISTFLRSTRTR</sequence>
<evidence type="ECO:0000256" key="5">
    <source>
        <dbReference type="ARBA" id="ARBA00022723"/>
    </source>
</evidence>
<dbReference type="PRINTS" id="PR00480">
    <property type="entry name" value="ASTACIN"/>
</dbReference>
<comment type="cofactor">
    <cofactor evidence="14 15">
        <name>Zn(2+)</name>
        <dbReference type="ChEBI" id="CHEBI:29105"/>
    </cofactor>
    <text evidence="14 15">Binds 1 zinc ion per subunit.</text>
</comment>
<keyword evidence="9 14" id="KW-0482">Metalloprotease</keyword>
<dbReference type="PROSITE" id="PS51864">
    <property type="entry name" value="ASTACIN"/>
    <property type="match status" value="1"/>
</dbReference>
<dbReference type="Pfam" id="PF01400">
    <property type="entry name" value="Astacin"/>
    <property type="match status" value="1"/>
</dbReference>
<dbReference type="GO" id="GO:0005576">
    <property type="term" value="C:extracellular region"/>
    <property type="evidence" value="ECO:0007669"/>
    <property type="project" value="UniProtKB-SubCell"/>
</dbReference>
<dbReference type="PROSITE" id="PS00022">
    <property type="entry name" value="EGF_1"/>
    <property type="match status" value="1"/>
</dbReference>
<dbReference type="InterPro" id="IPR000742">
    <property type="entry name" value="EGF"/>
</dbReference>
<dbReference type="SMART" id="SM00235">
    <property type="entry name" value="ZnMc"/>
    <property type="match status" value="1"/>
</dbReference>
<feature type="binding site" evidence="14">
    <location>
        <position position="167"/>
    </location>
    <ligand>
        <name>Zn(2+)</name>
        <dbReference type="ChEBI" id="CHEBI:29105"/>
        <note>catalytic</note>
    </ligand>
</feature>
<keyword evidence="3" id="KW-0245">EGF-like domain</keyword>
<dbReference type="FunFam" id="3.40.390.10:FF:000028">
    <property type="entry name" value="Zinc metalloproteinase"/>
    <property type="match status" value="1"/>
</dbReference>
<feature type="binding site" evidence="14">
    <location>
        <position position="163"/>
    </location>
    <ligand>
        <name>Zn(2+)</name>
        <dbReference type="ChEBI" id="CHEBI:29105"/>
        <note>catalytic</note>
    </ligand>
</feature>
<evidence type="ECO:0000256" key="7">
    <source>
        <dbReference type="ARBA" id="ARBA00022801"/>
    </source>
</evidence>
<keyword evidence="5 14" id="KW-0479">Metal-binding</keyword>
<dbReference type="Gene3D" id="3.40.390.10">
    <property type="entry name" value="Collagenase (Catalytic Domain)"/>
    <property type="match status" value="1"/>
</dbReference>
<dbReference type="PANTHER" id="PTHR10127">
    <property type="entry name" value="DISCOIDIN, CUB, EGF, LAMININ , AND ZINC METALLOPROTEASE DOMAIN CONTAINING"/>
    <property type="match status" value="1"/>
</dbReference>
<dbReference type="InterPro" id="IPR000859">
    <property type="entry name" value="CUB_dom"/>
</dbReference>
<keyword evidence="4 14" id="KW-0645">Protease</keyword>
<evidence type="ECO:0000256" key="4">
    <source>
        <dbReference type="ARBA" id="ARBA00022670"/>
    </source>
</evidence>
<evidence type="ECO:0000256" key="2">
    <source>
        <dbReference type="ARBA" id="ARBA00022525"/>
    </source>
</evidence>
<dbReference type="PIRSF" id="PIRSF036365">
    <property type="entry name" value="Astacin_nematoda"/>
    <property type="match status" value="1"/>
</dbReference>
<evidence type="ECO:0000313" key="19">
    <source>
        <dbReference type="WBParaSite" id="ACRNAN_Path_1027.g3939.t1"/>
    </source>
</evidence>
<evidence type="ECO:0000259" key="17">
    <source>
        <dbReference type="PROSITE" id="PS51864"/>
    </source>
</evidence>
<dbReference type="GO" id="GO:0008270">
    <property type="term" value="F:zinc ion binding"/>
    <property type="evidence" value="ECO:0007669"/>
    <property type="project" value="UniProtKB-UniRule"/>
</dbReference>
<evidence type="ECO:0000256" key="9">
    <source>
        <dbReference type="ARBA" id="ARBA00023049"/>
    </source>
</evidence>
<dbReference type="SMART" id="SM00042">
    <property type="entry name" value="CUB"/>
    <property type="match status" value="1"/>
</dbReference>
<comment type="caution">
    <text evidence="13">Lacks conserved residue(s) required for the propagation of feature annotation.</text>
</comment>
<dbReference type="GO" id="GO:0004222">
    <property type="term" value="F:metalloendopeptidase activity"/>
    <property type="evidence" value="ECO:0007669"/>
    <property type="project" value="UniProtKB-UniRule"/>
</dbReference>
<name>A0A914BUJ7_9BILA</name>
<dbReference type="AlphaFoldDB" id="A0A914BUJ7"/>
<evidence type="ECO:0000313" key="18">
    <source>
        <dbReference type="Proteomes" id="UP000887540"/>
    </source>
</evidence>
<dbReference type="InterPro" id="IPR034035">
    <property type="entry name" value="Astacin-like_dom"/>
</dbReference>
<feature type="active site" evidence="14">
    <location>
        <position position="164"/>
    </location>
</feature>
<evidence type="ECO:0000259" key="16">
    <source>
        <dbReference type="PROSITE" id="PS01180"/>
    </source>
</evidence>
<accession>A0A914BUJ7</accession>
<dbReference type="SUPFAM" id="SSF49854">
    <property type="entry name" value="Spermadhesin, CUB domain"/>
    <property type="match status" value="1"/>
</dbReference>
<keyword evidence="2 12" id="KW-0964">Secreted</keyword>
<evidence type="ECO:0000256" key="8">
    <source>
        <dbReference type="ARBA" id="ARBA00022833"/>
    </source>
</evidence>
<proteinExistence type="predicted"/>
<dbReference type="Gene3D" id="2.60.120.290">
    <property type="entry name" value="Spermadhesin, CUB domain"/>
    <property type="match status" value="1"/>
</dbReference>
<dbReference type="InterPro" id="IPR017050">
    <property type="entry name" value="Metallopeptidase_nem"/>
</dbReference>
<dbReference type="GO" id="GO:0018996">
    <property type="term" value="P:molting cycle, collagen and cuticulin-based cuticle"/>
    <property type="evidence" value="ECO:0007669"/>
    <property type="project" value="InterPro"/>
</dbReference>
<keyword evidence="6" id="KW-0732">Signal</keyword>
<comment type="subcellular location">
    <subcellularLocation>
        <location evidence="1 12">Secreted</location>
    </subcellularLocation>
</comment>
<keyword evidence="8 14" id="KW-0862">Zinc</keyword>
<evidence type="ECO:0000256" key="6">
    <source>
        <dbReference type="ARBA" id="ARBA00022729"/>
    </source>
</evidence>
<keyword evidence="18" id="KW-1185">Reference proteome</keyword>
<evidence type="ECO:0000256" key="1">
    <source>
        <dbReference type="ARBA" id="ARBA00004613"/>
    </source>
</evidence>
<dbReference type="CDD" id="cd00041">
    <property type="entry name" value="CUB"/>
    <property type="match status" value="1"/>
</dbReference>
<feature type="domain" description="Peptidase M12A" evidence="17">
    <location>
        <begin position="74"/>
        <end position="266"/>
    </location>
</feature>
<evidence type="ECO:0000256" key="12">
    <source>
        <dbReference type="PIRNR" id="PIRNR036365"/>
    </source>
</evidence>
<evidence type="ECO:0000256" key="10">
    <source>
        <dbReference type="ARBA" id="ARBA00023157"/>
    </source>
</evidence>
<protein>
    <recommendedName>
        <fullName evidence="12">Zinc metalloproteinase</fullName>
    </recommendedName>
</protein>
<dbReference type="GO" id="GO:0006508">
    <property type="term" value="P:proteolysis"/>
    <property type="evidence" value="ECO:0007669"/>
    <property type="project" value="UniProtKB-KW"/>
</dbReference>
<dbReference type="PROSITE" id="PS01180">
    <property type="entry name" value="CUB"/>
    <property type="match status" value="1"/>
</dbReference>
<dbReference type="InterPro" id="IPR006026">
    <property type="entry name" value="Peptidase_Metallo"/>
</dbReference>
<evidence type="ECO:0000256" key="15">
    <source>
        <dbReference type="RuleBase" id="RU361183"/>
    </source>
</evidence>
<dbReference type="CDD" id="cd04280">
    <property type="entry name" value="ZnMc_astacin_like"/>
    <property type="match status" value="1"/>
</dbReference>
<keyword evidence="11" id="KW-0325">Glycoprotein</keyword>
<dbReference type="Pfam" id="PF00431">
    <property type="entry name" value="CUB"/>
    <property type="match status" value="1"/>
</dbReference>
<dbReference type="WBParaSite" id="ACRNAN_Path_1027.g3939.t1">
    <property type="protein sequence ID" value="ACRNAN_Path_1027.g3939.t1"/>
    <property type="gene ID" value="ACRNAN_Path_1027.g3939"/>
</dbReference>
<evidence type="ECO:0000256" key="11">
    <source>
        <dbReference type="ARBA" id="ARBA00023180"/>
    </source>
</evidence>
<evidence type="ECO:0000256" key="3">
    <source>
        <dbReference type="ARBA" id="ARBA00022536"/>
    </source>
</evidence>
<dbReference type="Proteomes" id="UP000887540">
    <property type="component" value="Unplaced"/>
</dbReference>
<reference evidence="19" key="1">
    <citation type="submission" date="2022-11" db="UniProtKB">
        <authorList>
            <consortium name="WormBaseParasite"/>
        </authorList>
    </citation>
    <scope>IDENTIFICATION</scope>
</reference>
<evidence type="ECO:0000256" key="13">
    <source>
        <dbReference type="PROSITE-ProRule" id="PRU00059"/>
    </source>
</evidence>
<dbReference type="InterPro" id="IPR024079">
    <property type="entry name" value="MetalloPept_cat_dom_sf"/>
</dbReference>
<dbReference type="PANTHER" id="PTHR10127:SF898">
    <property type="entry name" value="ZINC METALLOPROTEINASE NAS-30"/>
    <property type="match status" value="1"/>
</dbReference>
<dbReference type="SUPFAM" id="SSF55486">
    <property type="entry name" value="Metalloproteases ('zincins'), catalytic domain"/>
    <property type="match status" value="1"/>
</dbReference>
<keyword evidence="10" id="KW-1015">Disulfide bond</keyword>
<dbReference type="InterPro" id="IPR035914">
    <property type="entry name" value="Sperma_CUB_dom_sf"/>
</dbReference>
<keyword evidence="7 14" id="KW-0378">Hydrolase</keyword>
<organism evidence="18 19">
    <name type="scientific">Acrobeloides nanus</name>
    <dbReference type="NCBI Taxonomy" id="290746"/>
    <lineage>
        <taxon>Eukaryota</taxon>
        <taxon>Metazoa</taxon>
        <taxon>Ecdysozoa</taxon>
        <taxon>Nematoda</taxon>
        <taxon>Chromadorea</taxon>
        <taxon>Rhabditida</taxon>
        <taxon>Tylenchina</taxon>
        <taxon>Cephalobomorpha</taxon>
        <taxon>Cephaloboidea</taxon>
        <taxon>Cephalobidae</taxon>
        <taxon>Acrobeloides</taxon>
    </lineage>
</organism>